<name>A0A834SZN2_9FABA</name>
<proteinExistence type="inferred from homology"/>
<dbReference type="InterPro" id="IPR002213">
    <property type="entry name" value="UDP_glucos_trans"/>
</dbReference>
<evidence type="ECO:0000256" key="3">
    <source>
        <dbReference type="ARBA" id="ARBA00022679"/>
    </source>
</evidence>
<dbReference type="EMBL" id="JAAIUW010000010">
    <property type="protein sequence ID" value="KAF7811007.1"/>
    <property type="molecule type" value="Genomic_DNA"/>
</dbReference>
<dbReference type="OrthoDB" id="5835829at2759"/>
<dbReference type="SUPFAM" id="SSF53756">
    <property type="entry name" value="UDP-Glycosyltransferase/glycogen phosphorylase"/>
    <property type="match status" value="1"/>
</dbReference>
<reference evidence="4" key="1">
    <citation type="submission" date="2020-09" db="EMBL/GenBank/DDBJ databases">
        <title>Genome-Enabled Discovery of Anthraquinone Biosynthesis in Senna tora.</title>
        <authorList>
            <person name="Kang S.-H."/>
            <person name="Pandey R.P."/>
            <person name="Lee C.-M."/>
            <person name="Sim J.-S."/>
            <person name="Jeong J.-T."/>
            <person name="Choi B.-S."/>
            <person name="Jung M."/>
            <person name="Ginzburg D."/>
            <person name="Zhao K."/>
            <person name="Won S.Y."/>
            <person name="Oh T.-J."/>
            <person name="Yu Y."/>
            <person name="Kim N.-H."/>
            <person name="Lee O.R."/>
            <person name="Lee T.-H."/>
            <person name="Bashyal P."/>
            <person name="Kim T.-S."/>
            <person name="Lee W.-H."/>
            <person name="Kawkins C."/>
            <person name="Kim C.-K."/>
            <person name="Kim J.S."/>
            <person name="Ahn B.O."/>
            <person name="Rhee S.Y."/>
            <person name="Sohng J.K."/>
        </authorList>
    </citation>
    <scope>NUCLEOTIDE SEQUENCE</scope>
    <source>
        <tissue evidence="4">Leaf</tissue>
    </source>
</reference>
<comment type="similarity">
    <text evidence="1">Belongs to the UDP-glycosyltransferase family.</text>
</comment>
<dbReference type="CDD" id="cd03784">
    <property type="entry name" value="GT1_Gtf-like"/>
    <property type="match status" value="1"/>
</dbReference>
<dbReference type="FunFam" id="3.40.50.2000:FF:000047">
    <property type="entry name" value="Glycosyltransferase"/>
    <property type="match status" value="1"/>
</dbReference>
<dbReference type="PANTHER" id="PTHR48047">
    <property type="entry name" value="GLYCOSYLTRANSFERASE"/>
    <property type="match status" value="1"/>
</dbReference>
<keyword evidence="5" id="KW-1185">Reference proteome</keyword>
<organism evidence="4 5">
    <name type="scientific">Senna tora</name>
    <dbReference type="NCBI Taxonomy" id="362788"/>
    <lineage>
        <taxon>Eukaryota</taxon>
        <taxon>Viridiplantae</taxon>
        <taxon>Streptophyta</taxon>
        <taxon>Embryophyta</taxon>
        <taxon>Tracheophyta</taxon>
        <taxon>Spermatophyta</taxon>
        <taxon>Magnoliopsida</taxon>
        <taxon>eudicotyledons</taxon>
        <taxon>Gunneridae</taxon>
        <taxon>Pentapetalae</taxon>
        <taxon>rosids</taxon>
        <taxon>fabids</taxon>
        <taxon>Fabales</taxon>
        <taxon>Fabaceae</taxon>
        <taxon>Caesalpinioideae</taxon>
        <taxon>Cassia clade</taxon>
        <taxon>Senna</taxon>
    </lineage>
</organism>
<protein>
    <submittedName>
        <fullName evidence="4">Scopoletin glucosyltransferase-like</fullName>
    </submittedName>
</protein>
<dbReference type="Pfam" id="PF00201">
    <property type="entry name" value="UDPGT"/>
    <property type="match status" value="1"/>
</dbReference>
<keyword evidence="3 4" id="KW-0808">Transferase</keyword>
<dbReference type="FunFam" id="3.40.50.2000:FF:000071">
    <property type="entry name" value="Glycosyltransferase"/>
    <property type="match status" value="1"/>
</dbReference>
<dbReference type="Proteomes" id="UP000634136">
    <property type="component" value="Unassembled WGS sequence"/>
</dbReference>
<keyword evidence="2" id="KW-0328">Glycosyltransferase</keyword>
<sequence>MASENHKLHIFFFPFLAHGHIIPTIDIAKLFASRGIKITIVTTPLNLPLLTTSLETHKSHGHIITIKTIPFPSEEAGLPQGCENADTIPSPSLFYAFFNATKLLQQPLEQLLLEDRPNCLIAGSFYPWATDSAAKFGIPRIVFHGTGSFAMCASESLNLYQPYKNVSSDSEPFVIPNLPGEIKMTRMAFPEYVKSDDDNELTRVLKESREAELRSYGVVVNSFYELDQVYADHYSNVMGRKTWHVGPVSLSNRDMKKKANRGKEASIDEEECLKWLDSKKPNSVLYLCFGSIVTFNESQLKEIALALEASGQNFIWVVRRSKQEDDEWLPEGFEKRMEGKGLIIRGWAPQVLILDHEAVGGFVTHCGWNSTLEGISAGVAMVTWPVGAEQFYNEKFVTEVLGVGVPVGVKKWVRVVGDSVNKEAIEKAVRRIMEEEMRNKVKEFAKMAKEAVEEGGSSYLNLSALIHELQSRCH</sequence>
<dbReference type="Gene3D" id="3.40.50.2000">
    <property type="entry name" value="Glycogen Phosphorylase B"/>
    <property type="match status" value="2"/>
</dbReference>
<dbReference type="PANTHER" id="PTHR48047:SF45">
    <property type="entry name" value="SCOPOLETIN GLUCOSYLTRANSFERASE-LIKE"/>
    <property type="match status" value="1"/>
</dbReference>
<accession>A0A834SZN2</accession>
<dbReference type="AlphaFoldDB" id="A0A834SZN2"/>
<gene>
    <name evidence="4" type="ORF">G2W53_031983</name>
</gene>
<dbReference type="GO" id="GO:0035251">
    <property type="term" value="F:UDP-glucosyltransferase activity"/>
    <property type="evidence" value="ECO:0007669"/>
    <property type="project" value="TreeGrafter"/>
</dbReference>
<evidence type="ECO:0000256" key="1">
    <source>
        <dbReference type="ARBA" id="ARBA00009995"/>
    </source>
</evidence>
<evidence type="ECO:0000256" key="2">
    <source>
        <dbReference type="ARBA" id="ARBA00022676"/>
    </source>
</evidence>
<evidence type="ECO:0000313" key="4">
    <source>
        <dbReference type="EMBL" id="KAF7811007.1"/>
    </source>
</evidence>
<evidence type="ECO:0000313" key="5">
    <source>
        <dbReference type="Proteomes" id="UP000634136"/>
    </source>
</evidence>
<comment type="caution">
    <text evidence="4">The sequence shown here is derived from an EMBL/GenBank/DDBJ whole genome shotgun (WGS) entry which is preliminary data.</text>
</comment>